<evidence type="ECO:0000313" key="4">
    <source>
        <dbReference type="EMBL" id="CAD8363649.1"/>
    </source>
</evidence>
<evidence type="ECO:0000256" key="2">
    <source>
        <dbReference type="RuleBase" id="RU003616"/>
    </source>
</evidence>
<dbReference type="SUPFAM" id="SSF49764">
    <property type="entry name" value="HSP20-like chaperones"/>
    <property type="match status" value="1"/>
</dbReference>
<dbReference type="Pfam" id="PF00011">
    <property type="entry name" value="HSP20"/>
    <property type="match status" value="1"/>
</dbReference>
<gene>
    <name evidence="4" type="ORF">MPOL1434_LOCUS2550</name>
</gene>
<accession>A0A7S0AHQ5</accession>
<dbReference type="PROSITE" id="PS01031">
    <property type="entry name" value="SHSP"/>
    <property type="match status" value="1"/>
</dbReference>
<name>A0A7S0AHQ5_9STRA</name>
<protein>
    <recommendedName>
        <fullName evidence="3">SHSP domain-containing protein</fullName>
    </recommendedName>
</protein>
<dbReference type="EMBL" id="HBEJ01004371">
    <property type="protein sequence ID" value="CAD8363649.1"/>
    <property type="molecule type" value="Transcribed_RNA"/>
</dbReference>
<dbReference type="Gene3D" id="2.60.40.790">
    <property type="match status" value="1"/>
</dbReference>
<dbReference type="CDD" id="cd00298">
    <property type="entry name" value="ACD_sHsps_p23-like"/>
    <property type="match status" value="1"/>
</dbReference>
<dbReference type="InterPro" id="IPR008978">
    <property type="entry name" value="HSP20-like_chaperone"/>
</dbReference>
<sequence>MMLTTVSKNLPSIAAAHLRSPAAFPAISVAASKVASALASRPLGLQSRTKSAVSTASAVHDETSMFDSFYLHEAKSSAGLLHPCGTVKPEKLFPEEAMNANQMNQMNQIGAGTNSQTQRRDHRQEKDCTHSDLTHLEDPYHEYANCPKLVSDLTSVSRLLARHNKPDVITPASHISMNRYTSPRFNIVRDDAKRTVIEVDVTSYRPEDVSAQISNGRILQIQGMAQGADGKHSDTKRFAKKFVLDNVDEKGVTATIEDGLLTIGLPKLSKGEEKVMNIPIV</sequence>
<evidence type="ECO:0000259" key="3">
    <source>
        <dbReference type="PROSITE" id="PS01031"/>
    </source>
</evidence>
<organism evidence="4">
    <name type="scientific">Minutocellus polymorphus</name>
    <dbReference type="NCBI Taxonomy" id="265543"/>
    <lineage>
        <taxon>Eukaryota</taxon>
        <taxon>Sar</taxon>
        <taxon>Stramenopiles</taxon>
        <taxon>Ochrophyta</taxon>
        <taxon>Bacillariophyta</taxon>
        <taxon>Mediophyceae</taxon>
        <taxon>Cymatosirophycidae</taxon>
        <taxon>Cymatosirales</taxon>
        <taxon>Cymatosiraceae</taxon>
        <taxon>Minutocellus</taxon>
    </lineage>
</organism>
<proteinExistence type="inferred from homology"/>
<dbReference type="InterPro" id="IPR002068">
    <property type="entry name" value="A-crystallin/Hsp20_dom"/>
</dbReference>
<dbReference type="AlphaFoldDB" id="A0A7S0AHQ5"/>
<reference evidence="4" key="1">
    <citation type="submission" date="2021-01" db="EMBL/GenBank/DDBJ databases">
        <authorList>
            <person name="Corre E."/>
            <person name="Pelletier E."/>
            <person name="Niang G."/>
            <person name="Scheremetjew M."/>
            <person name="Finn R."/>
            <person name="Kale V."/>
            <person name="Holt S."/>
            <person name="Cochrane G."/>
            <person name="Meng A."/>
            <person name="Brown T."/>
            <person name="Cohen L."/>
        </authorList>
    </citation>
    <scope>NUCLEOTIDE SEQUENCE</scope>
    <source>
        <strain evidence="4">CCMP3303</strain>
    </source>
</reference>
<comment type="similarity">
    <text evidence="1 2">Belongs to the small heat shock protein (HSP20) family.</text>
</comment>
<feature type="domain" description="SHSP" evidence="3">
    <location>
        <begin position="176"/>
        <end position="281"/>
    </location>
</feature>
<evidence type="ECO:0000256" key="1">
    <source>
        <dbReference type="PROSITE-ProRule" id="PRU00285"/>
    </source>
</evidence>